<proteinExistence type="predicted"/>
<evidence type="ECO:0000256" key="1">
    <source>
        <dbReference type="SAM" id="MobiDB-lite"/>
    </source>
</evidence>
<dbReference type="AlphaFoldDB" id="A0A061QPQ4"/>
<organism evidence="2">
    <name type="scientific">Tetraselmis sp. GSL018</name>
    <dbReference type="NCBI Taxonomy" id="582737"/>
    <lineage>
        <taxon>Eukaryota</taxon>
        <taxon>Viridiplantae</taxon>
        <taxon>Chlorophyta</taxon>
        <taxon>core chlorophytes</taxon>
        <taxon>Chlorodendrophyceae</taxon>
        <taxon>Chlorodendrales</taxon>
        <taxon>Chlorodendraceae</taxon>
        <taxon>Tetraselmis</taxon>
    </lineage>
</organism>
<feature type="region of interest" description="Disordered" evidence="1">
    <location>
        <begin position="59"/>
        <end position="85"/>
    </location>
</feature>
<name>A0A061QPQ4_9CHLO</name>
<dbReference type="EMBL" id="GBEZ01025428">
    <property type="protein sequence ID" value="JAC61658.1"/>
    <property type="molecule type" value="Transcribed_RNA"/>
</dbReference>
<evidence type="ECO:0000313" key="2">
    <source>
        <dbReference type="EMBL" id="JAC61658.1"/>
    </source>
</evidence>
<accession>A0A061QPQ4</accession>
<reference evidence="2" key="1">
    <citation type="submission" date="2014-05" db="EMBL/GenBank/DDBJ databases">
        <title>The transcriptome of the halophilic microalga Tetraselmis sp. GSL018 isolated from the Great Salt Lake, Utah.</title>
        <authorList>
            <person name="Jinkerson R.E."/>
            <person name="D'Adamo S."/>
            <person name="Posewitz M.C."/>
        </authorList>
    </citation>
    <scope>NUCLEOTIDE SEQUENCE</scope>
    <source>
        <strain evidence="2">GSL018</strain>
    </source>
</reference>
<sequence>MNICIRKVWLPKSKNWEPQLQQFSLLLPLLFPPTSLGTVQFFVFVLPVETLTPRTGRFSLGSQRPVPAPAMRQSDNHCQRKSHNI</sequence>
<gene>
    <name evidence="2" type="ORF">TSPGSL018_25614</name>
</gene>
<protein>
    <submittedName>
        <fullName evidence="2">Uncharacterized protein</fullName>
    </submittedName>
</protein>